<feature type="transmembrane region" description="Helical" evidence="1">
    <location>
        <begin position="138"/>
        <end position="158"/>
    </location>
</feature>
<feature type="transmembrane region" description="Helical" evidence="1">
    <location>
        <begin position="46"/>
        <end position="63"/>
    </location>
</feature>
<reference evidence="4" key="1">
    <citation type="submission" date="2015-07" db="EMBL/GenBank/DDBJ databases">
        <title>Complete Genome of Thermincola ferriacetica strain Z-0001T.</title>
        <authorList>
            <person name="Lusk B."/>
            <person name="Badalamenti J.P."/>
            <person name="Parameswaran P."/>
            <person name="Bond D.R."/>
            <person name="Torres C.I."/>
        </authorList>
    </citation>
    <scope>NUCLEOTIDE SEQUENCE [LARGE SCALE GENOMIC DNA]</scope>
    <source>
        <strain evidence="4">Z-0001</strain>
    </source>
</reference>
<dbReference type="EMBL" id="LGTE01000015">
    <property type="protein sequence ID" value="KNZ69228.1"/>
    <property type="molecule type" value="Genomic_DNA"/>
</dbReference>
<evidence type="ECO:0000313" key="3">
    <source>
        <dbReference type="EMBL" id="KNZ69228.1"/>
    </source>
</evidence>
<keyword evidence="1" id="KW-0812">Transmembrane</keyword>
<comment type="caution">
    <text evidence="3">The sequence shown here is derived from an EMBL/GenBank/DDBJ whole genome shotgun (WGS) entry which is preliminary data.</text>
</comment>
<keyword evidence="1" id="KW-1133">Transmembrane helix</keyword>
<accession>A0A0L6W1G1</accession>
<feature type="transmembrane region" description="Helical" evidence="1">
    <location>
        <begin position="70"/>
        <end position="89"/>
    </location>
</feature>
<gene>
    <name evidence="3" type="ORF">Tfer_2174</name>
</gene>
<name>A0A0L6W1G1_9FIRM</name>
<evidence type="ECO:0000259" key="2">
    <source>
        <dbReference type="Pfam" id="PF04982"/>
    </source>
</evidence>
<feature type="transmembrane region" description="Helical" evidence="1">
    <location>
        <begin position="20"/>
        <end position="40"/>
    </location>
</feature>
<organism evidence="3 4">
    <name type="scientific">Thermincola ferriacetica</name>
    <dbReference type="NCBI Taxonomy" id="281456"/>
    <lineage>
        <taxon>Bacteria</taxon>
        <taxon>Bacillati</taxon>
        <taxon>Bacillota</taxon>
        <taxon>Clostridia</taxon>
        <taxon>Eubacteriales</taxon>
        <taxon>Thermincolaceae</taxon>
        <taxon>Thermincola</taxon>
    </lineage>
</organism>
<dbReference type="AlphaFoldDB" id="A0A0L6W1G1"/>
<dbReference type="InterPro" id="IPR058581">
    <property type="entry name" value="TM_HPP"/>
</dbReference>
<evidence type="ECO:0000313" key="4">
    <source>
        <dbReference type="Proteomes" id="UP000037175"/>
    </source>
</evidence>
<keyword evidence="1" id="KW-0472">Membrane</keyword>
<evidence type="ECO:0000256" key="1">
    <source>
        <dbReference type="SAM" id="Phobius"/>
    </source>
</evidence>
<dbReference type="Pfam" id="PF04982">
    <property type="entry name" value="TM_HPP"/>
    <property type="match status" value="1"/>
</dbReference>
<dbReference type="RefSeq" id="WP_052218341.1">
    <property type="nucleotide sequence ID" value="NZ_LGTE01000015.1"/>
</dbReference>
<sequence>MINQIIKRVCDIIRRAKPGYLMVATLGTFLGISPIAYLGYQYEAALLFPSLASSAIVLFASPVSMTKVKCIVGGQLLSALAGVTVYQLLGSNWWSVSISVALAMVLMNITNTLHPPGGATAFVAVISKQNYAFVLKPVFLGLGILILSALVVQYLALVKDTKQSDKIKSSNHP</sequence>
<dbReference type="PANTHER" id="PTHR33741:SF5">
    <property type="entry name" value="TRANSMEMBRANE PROTEIN DDB_G0269096-RELATED"/>
    <property type="match status" value="1"/>
</dbReference>
<dbReference type="Proteomes" id="UP000037175">
    <property type="component" value="Unassembled WGS sequence"/>
</dbReference>
<proteinExistence type="predicted"/>
<feature type="domain" description="HPP transmembrane region" evidence="2">
    <location>
        <begin position="15"/>
        <end position="156"/>
    </location>
</feature>
<dbReference type="InterPro" id="IPR007065">
    <property type="entry name" value="HPP"/>
</dbReference>
<dbReference type="PANTHER" id="PTHR33741">
    <property type="entry name" value="TRANSMEMBRANE PROTEIN DDB_G0269096-RELATED"/>
    <property type="match status" value="1"/>
</dbReference>
<keyword evidence="4" id="KW-1185">Reference proteome</keyword>
<protein>
    <submittedName>
        <fullName evidence="3">HPP family protein</fullName>
    </submittedName>
</protein>